<keyword evidence="5" id="KW-0779">Telomere</keyword>
<dbReference type="GO" id="GO:0003677">
    <property type="term" value="F:DNA binding"/>
    <property type="evidence" value="ECO:0007669"/>
    <property type="project" value="UniProtKB-KW"/>
</dbReference>
<name>A0A9P8A467_MORAP</name>
<dbReference type="PANTHER" id="PTHR13989">
    <property type="entry name" value="REPLICATION PROTEIN A-RELATED"/>
    <property type="match status" value="1"/>
</dbReference>
<dbReference type="GO" id="GO:0005634">
    <property type="term" value="C:nucleus"/>
    <property type="evidence" value="ECO:0007669"/>
    <property type="project" value="UniProtKB-SubCell"/>
</dbReference>
<reference evidence="9" key="1">
    <citation type="submission" date="2021-07" db="EMBL/GenBank/DDBJ databases">
        <title>Draft genome of Mortierella alpina, strain LL118, isolated from an aspen leaf litter sample.</title>
        <authorList>
            <person name="Yang S."/>
            <person name="Vinatzer B.A."/>
        </authorList>
    </citation>
    <scope>NUCLEOTIDE SEQUENCE</scope>
    <source>
        <strain evidence="9">LL118</strain>
    </source>
</reference>
<dbReference type="EMBL" id="JAIFTL010000079">
    <property type="protein sequence ID" value="KAG9324032.1"/>
    <property type="molecule type" value="Genomic_DNA"/>
</dbReference>
<sequence>MRKTATSFHCAPCIQSEKHAAYGALPYRARICSSSSSSMMSVECVKCEMNWIAPFFWTLLSLQRGRVACSLHISLQRVVSLLLNLHHQPTPDSYSKESNVNLAAMTTPQVLWGLDPFLHTPMQLMLFQVKALAPVPDMDGVYTHRGHPVRKVEVLGVVRRVHRAPKMFVYTLDDGTDTLPCIIWIPDRLQSLRDTSAVPWLEPYTLGQVLNIVGTPGAFRGQAQLTFQHDDSTVCTNPNAETLFRLRVLTKERYVYSQPVNVSGIDVEEATRIHKDQPPAILIMDKLRLWLQHRTLFFFTDIEEDDGMRTMATSIVNNLEPNLTQLQAKIKAHRLIVMVVHRLLSTGEIEYYDRPTMRFRVAKLKLRVAE</sequence>
<protein>
    <recommendedName>
        <fullName evidence="3">CST complex subunit STN1</fullName>
    </recommendedName>
    <alternativeName>
        <fullName evidence="8">Suppressor of cdc thirteen homolog</fullName>
    </alternativeName>
</protein>
<accession>A0A9P8A467</accession>
<dbReference type="AlphaFoldDB" id="A0A9P8A467"/>
<keyword evidence="6" id="KW-0238">DNA-binding</keyword>
<evidence type="ECO:0000256" key="2">
    <source>
        <dbReference type="ARBA" id="ARBA00004574"/>
    </source>
</evidence>
<evidence type="ECO:0000256" key="7">
    <source>
        <dbReference type="ARBA" id="ARBA00023242"/>
    </source>
</evidence>
<evidence type="ECO:0000313" key="10">
    <source>
        <dbReference type="Proteomes" id="UP000717515"/>
    </source>
</evidence>
<evidence type="ECO:0000256" key="5">
    <source>
        <dbReference type="ARBA" id="ARBA00022895"/>
    </source>
</evidence>
<dbReference type="GO" id="GO:0000781">
    <property type="term" value="C:chromosome, telomeric region"/>
    <property type="evidence" value="ECO:0007669"/>
    <property type="project" value="UniProtKB-SubCell"/>
</dbReference>
<dbReference type="InterPro" id="IPR040260">
    <property type="entry name" value="RFA2-like"/>
</dbReference>
<dbReference type="SUPFAM" id="SSF50249">
    <property type="entry name" value="Nucleic acid-binding proteins"/>
    <property type="match status" value="1"/>
</dbReference>
<proteinExistence type="predicted"/>
<dbReference type="PANTHER" id="PTHR13989:SF33">
    <property type="entry name" value="CST COMPLEX SUBUNIT STN1"/>
    <property type="match status" value="1"/>
</dbReference>
<keyword evidence="4" id="KW-0158">Chromosome</keyword>
<keyword evidence="7" id="KW-0539">Nucleus</keyword>
<evidence type="ECO:0000256" key="8">
    <source>
        <dbReference type="ARBA" id="ARBA00030039"/>
    </source>
</evidence>
<evidence type="ECO:0000256" key="1">
    <source>
        <dbReference type="ARBA" id="ARBA00004123"/>
    </source>
</evidence>
<gene>
    <name evidence="9" type="ORF">KVV02_004709</name>
</gene>
<comment type="subcellular location">
    <subcellularLocation>
        <location evidence="2">Chromosome</location>
        <location evidence="2">Telomere</location>
    </subcellularLocation>
    <subcellularLocation>
        <location evidence="1">Nucleus</location>
    </subcellularLocation>
</comment>
<evidence type="ECO:0000256" key="6">
    <source>
        <dbReference type="ARBA" id="ARBA00023125"/>
    </source>
</evidence>
<organism evidence="9 10">
    <name type="scientific">Mortierella alpina</name>
    <name type="common">Oleaginous fungus</name>
    <name type="synonym">Mortierella renispora</name>
    <dbReference type="NCBI Taxonomy" id="64518"/>
    <lineage>
        <taxon>Eukaryota</taxon>
        <taxon>Fungi</taxon>
        <taxon>Fungi incertae sedis</taxon>
        <taxon>Mucoromycota</taxon>
        <taxon>Mortierellomycotina</taxon>
        <taxon>Mortierellomycetes</taxon>
        <taxon>Mortierellales</taxon>
        <taxon>Mortierellaceae</taxon>
        <taxon>Mortierella</taxon>
    </lineage>
</organism>
<dbReference type="InterPro" id="IPR012340">
    <property type="entry name" value="NA-bd_OB-fold"/>
</dbReference>
<comment type="caution">
    <text evidence="9">The sequence shown here is derived from an EMBL/GenBank/DDBJ whole genome shotgun (WGS) entry which is preliminary data.</text>
</comment>
<evidence type="ECO:0000313" key="9">
    <source>
        <dbReference type="EMBL" id="KAG9324032.1"/>
    </source>
</evidence>
<evidence type="ECO:0000256" key="4">
    <source>
        <dbReference type="ARBA" id="ARBA00022454"/>
    </source>
</evidence>
<dbReference type="Proteomes" id="UP000717515">
    <property type="component" value="Unassembled WGS sequence"/>
</dbReference>
<dbReference type="Gene3D" id="2.40.50.140">
    <property type="entry name" value="Nucleic acid-binding proteins"/>
    <property type="match status" value="1"/>
</dbReference>
<evidence type="ECO:0000256" key="3">
    <source>
        <dbReference type="ARBA" id="ARBA00017411"/>
    </source>
</evidence>